<organism evidence="3 4">
    <name type="scientific">Cuscuta campestris</name>
    <dbReference type="NCBI Taxonomy" id="132261"/>
    <lineage>
        <taxon>Eukaryota</taxon>
        <taxon>Viridiplantae</taxon>
        <taxon>Streptophyta</taxon>
        <taxon>Embryophyta</taxon>
        <taxon>Tracheophyta</taxon>
        <taxon>Spermatophyta</taxon>
        <taxon>Magnoliopsida</taxon>
        <taxon>eudicotyledons</taxon>
        <taxon>Gunneridae</taxon>
        <taxon>Pentapetalae</taxon>
        <taxon>asterids</taxon>
        <taxon>lamiids</taxon>
        <taxon>Solanales</taxon>
        <taxon>Convolvulaceae</taxon>
        <taxon>Cuscuteae</taxon>
        <taxon>Cuscuta</taxon>
        <taxon>Cuscuta subgen. Grammica</taxon>
        <taxon>Cuscuta sect. Cleistogrammica</taxon>
    </lineage>
</organism>
<dbReference type="OrthoDB" id="1933275at2759"/>
<evidence type="ECO:0000313" key="3">
    <source>
        <dbReference type="EMBL" id="VFQ97401.1"/>
    </source>
</evidence>
<feature type="coiled-coil region" evidence="1">
    <location>
        <begin position="468"/>
        <end position="570"/>
    </location>
</feature>
<sequence>MAEDATAKLELSNSCCVAWKERYAKLKEKYSKLEEGRNALRKGLSIYEQQISKIQSENLTLKKAYEGEKVRADNESHEKAKESALRASLESEVAGLKSNILLMQHNPSPASEGLVRENAQLQRFLSEKVTEVSRLKELLENERSRAEKNKAETERKKADELRKKLKTEKNKADEERRLVESERKEAAENRPKLEAAMKEADEVKMKLALEHNPSPASEDFERVKAQLQGVLLEKDTEVSRLKELLESERFRADSEKKKAEAERKNADELRKKLKTEKNKADEERRLIESERKEAAENRLKLEAVMKEADEVKMKLSSSLASENLEREKAQLQGVLFEKDTEVFQLKELLENERSRADSEKKKAESERKKTDELRKKLKTEKIKADEERKVVESERKEAAENRLKLEAAMKDINEVKMKLALETSKVAEIKKTLDTEIQNRIIDRKQAESYILKAAEQSKLADTNMKIAMDEKRRAVDLSKQLDQYNKRIENLKKEIAELKSSRKSVDNLSDKKREAEEKLAHLKIIEQLEDQINVLEAYKKKAAEEKHRADQLSCELKDNKQRLGKLQKEIHALISSKSTAESALHSHDRSLKCQAAKISILEKQLKLEKMLVTHSEGVTELEKARNGILQEELLQLKQDFSQFSKRLNLLDDYFIGSGEGSHDMEKLELKSKQFDVNPYNMPSHLKDGLALLADNDETDSFRERIEGSAPLLDISGGNDTRSVSGINSELEPLLKGLNKKVLQSSAINSSSTSFSDRPLVGSQERHSSSATSDKFAEEKSNIEGTISRLPCNKEEKCNEGPAALVDNSVQCPVSDTPTKRRGWHQRKRNMSIDAIEPIYSSHSENKMLQQQVPSLYPVLENQIGKSARVETCLLPDAQGNICSSHARSYKKRKVSSEERLGCHGNYANQQKANLKGLSMKESDIHAKSNPALHLSKTAHNWKDRSDTLRDFELLVGDDYMKLLNLDNDLDEESYHLAVKMPLSPYLLEIKCQSIDDHVLHYSYDNDVLGELSHMKENLAPPQRFDVIDMEIYSNKAKLGTLGTAQNSLLEENNGHDDISSCLNGNGIDHSKISHDGISNAFGKTSCTVDALACENERSKISGGTRHPPFCSSIPKCCVVFSDNDKVESISRVYSATNDFMVKCSTVSSSNLFLKDIVVFISGAQDLSAKEKASVFLSGLLHYISETTKIGLCNDWDRDSVLLIASFAHHICTEPSDENTDVVLVESFNLRELLALLEDFILHREVLTFSDVCSGSEPLKKSIFNLCVNGNGVRLFSQEASINLLVAGGILLASFCAEVDYIGFICEASCNILRMLRSDTSFVLTILHIFAFVCGSKYFSIKQYCFVMAVVRSLVVFLEKLNPPDCGSCFTSLAAGLSNIWSGSNCPFLEGTSSMDGVASMLLDNLDSCVRSNARHKDLIEAIHPSIEEVCTESINSCAALREVAMSSSIMDDNACFFVDILALVELVAFYMSWDWTAENIVCPLIKMVESCSVEHVPAAILVLLAQLGRFGVSAKGYEDCIIQNLRSQFLALLSKCDSKTVSLEIQFSIGITLLGLVSLNFEEVLESRAEVPGFGSQYQATVCLRKWFSVLSNENQLSFKHVVSSSKSLQKGHNPSCEMST</sequence>
<feature type="region of interest" description="Disordered" evidence="2">
    <location>
        <begin position="251"/>
        <end position="284"/>
    </location>
</feature>
<dbReference type="Proteomes" id="UP000595140">
    <property type="component" value="Unassembled WGS sequence"/>
</dbReference>
<gene>
    <name evidence="3" type="ORF">CCAM_LOCUS39177</name>
</gene>
<protein>
    <submittedName>
        <fullName evidence="3">Uncharacterized protein</fullName>
    </submittedName>
</protein>
<evidence type="ECO:0000313" key="4">
    <source>
        <dbReference type="Proteomes" id="UP000595140"/>
    </source>
</evidence>
<keyword evidence="1" id="KW-0175">Coiled coil</keyword>
<name>A0A484N7S4_9ASTE</name>
<feature type="region of interest" description="Disordered" evidence="2">
    <location>
        <begin position="350"/>
        <end position="373"/>
    </location>
</feature>
<reference evidence="3 4" key="1">
    <citation type="submission" date="2018-04" db="EMBL/GenBank/DDBJ databases">
        <authorList>
            <person name="Vogel A."/>
        </authorList>
    </citation>
    <scope>NUCLEOTIDE SEQUENCE [LARGE SCALE GENOMIC DNA]</scope>
</reference>
<accession>A0A484N7S4</accession>
<dbReference type="PANTHER" id="PTHR35480:SF1">
    <property type="entry name" value="MATERNAL EFFECT EMBRYO ARREST 22"/>
    <property type="match status" value="1"/>
</dbReference>
<evidence type="ECO:0000256" key="2">
    <source>
        <dbReference type="SAM" id="MobiDB-lite"/>
    </source>
</evidence>
<evidence type="ECO:0000256" key="1">
    <source>
        <dbReference type="SAM" id="Coils"/>
    </source>
</evidence>
<feature type="region of interest" description="Disordered" evidence="2">
    <location>
        <begin position="748"/>
        <end position="782"/>
    </location>
</feature>
<keyword evidence="4" id="KW-1185">Reference proteome</keyword>
<dbReference type="PANTHER" id="PTHR35480">
    <property type="entry name" value="MATERNAL EFFECT EMBRYO ARREST 22"/>
    <property type="match status" value="1"/>
</dbReference>
<feature type="coiled-coil region" evidence="1">
    <location>
        <begin position="16"/>
        <end position="43"/>
    </location>
</feature>
<proteinExistence type="predicted"/>
<dbReference type="EMBL" id="OOIL02006544">
    <property type="protein sequence ID" value="VFQ97401.1"/>
    <property type="molecule type" value="Genomic_DNA"/>
</dbReference>
<feature type="region of interest" description="Disordered" evidence="2">
    <location>
        <begin position="143"/>
        <end position="195"/>
    </location>
</feature>